<dbReference type="Proteomes" id="UP000636960">
    <property type="component" value="Unassembled WGS sequence"/>
</dbReference>
<evidence type="ECO:0000313" key="1">
    <source>
        <dbReference type="EMBL" id="GIE93244.1"/>
    </source>
</evidence>
<reference evidence="1" key="1">
    <citation type="submission" date="2021-01" db="EMBL/GenBank/DDBJ databases">
        <title>Whole genome shotgun sequence of Actinoplanes rishiriensis NBRC 108556.</title>
        <authorList>
            <person name="Komaki H."/>
            <person name="Tamura T."/>
        </authorList>
    </citation>
    <scope>NUCLEOTIDE SEQUENCE</scope>
    <source>
        <strain evidence="1">NBRC 108556</strain>
    </source>
</reference>
<keyword evidence="2" id="KW-1185">Reference proteome</keyword>
<accession>A0A919JTY6</accession>
<dbReference type="RefSeq" id="WP_203779214.1">
    <property type="nucleotide sequence ID" value="NZ_BOMV01000006.1"/>
</dbReference>
<sequence length="140" mass="15395">MPNFLAHRLFRELRSLRLPVEDYVIAGSGPLFARAWIDDPTDLDIVARGAAWRIAAELGPIAPARYTSSQCVQLFDGDLDIFDDWFPGMGTVDELIKDADVIAGLRFLALDVVAATKKMMGRPRDVAHLAAMRAHGYAAP</sequence>
<gene>
    <name evidence="1" type="ORF">Ari01nite_07090</name>
</gene>
<evidence type="ECO:0000313" key="2">
    <source>
        <dbReference type="Proteomes" id="UP000636960"/>
    </source>
</evidence>
<dbReference type="AlphaFoldDB" id="A0A919JTY6"/>
<comment type="caution">
    <text evidence="1">The sequence shown here is derived from an EMBL/GenBank/DDBJ whole genome shotgun (WGS) entry which is preliminary data.</text>
</comment>
<proteinExistence type="predicted"/>
<organism evidence="1 2">
    <name type="scientific">Paractinoplanes rishiriensis</name>
    <dbReference type="NCBI Taxonomy" id="1050105"/>
    <lineage>
        <taxon>Bacteria</taxon>
        <taxon>Bacillati</taxon>
        <taxon>Actinomycetota</taxon>
        <taxon>Actinomycetes</taxon>
        <taxon>Micromonosporales</taxon>
        <taxon>Micromonosporaceae</taxon>
        <taxon>Paractinoplanes</taxon>
    </lineage>
</organism>
<protein>
    <submittedName>
        <fullName evidence="1">Uncharacterized protein</fullName>
    </submittedName>
</protein>
<dbReference type="EMBL" id="BOMV01000006">
    <property type="protein sequence ID" value="GIE93244.1"/>
    <property type="molecule type" value="Genomic_DNA"/>
</dbReference>
<name>A0A919JTY6_9ACTN</name>